<feature type="transmembrane region" description="Helical" evidence="7">
    <location>
        <begin position="79"/>
        <end position="97"/>
    </location>
</feature>
<comment type="similarity">
    <text evidence="2">Belongs to the MscS (TC 1.A.23) family.</text>
</comment>
<feature type="domain" description="Mechanosensitive ion channel transmembrane helices 2/3" evidence="9">
    <location>
        <begin position="79"/>
        <end position="119"/>
    </location>
</feature>
<dbReference type="Gene3D" id="1.10.287.1260">
    <property type="match status" value="1"/>
</dbReference>
<dbReference type="SUPFAM" id="SSF50182">
    <property type="entry name" value="Sm-like ribonucleoproteins"/>
    <property type="match status" value="1"/>
</dbReference>
<feature type="domain" description="Mechanosensitive ion channel MscS" evidence="8">
    <location>
        <begin position="121"/>
        <end position="190"/>
    </location>
</feature>
<keyword evidence="6 7" id="KW-0472">Membrane</keyword>
<evidence type="ECO:0000256" key="6">
    <source>
        <dbReference type="ARBA" id="ARBA00023136"/>
    </source>
</evidence>
<dbReference type="RefSeq" id="WP_179941684.1">
    <property type="nucleotide sequence ID" value="NZ_JACBYF010000016.1"/>
</dbReference>
<feature type="transmembrane region" description="Helical" evidence="7">
    <location>
        <begin position="25"/>
        <end position="49"/>
    </location>
</feature>
<dbReference type="SUPFAM" id="SSF82861">
    <property type="entry name" value="Mechanosensitive channel protein MscS (YggB), transmembrane region"/>
    <property type="match status" value="1"/>
</dbReference>
<dbReference type="InterPro" id="IPR049142">
    <property type="entry name" value="MS_channel_1st"/>
</dbReference>
<evidence type="ECO:0000256" key="3">
    <source>
        <dbReference type="ARBA" id="ARBA00022475"/>
    </source>
</evidence>
<dbReference type="Pfam" id="PF00924">
    <property type="entry name" value="MS_channel_2nd"/>
    <property type="match status" value="1"/>
</dbReference>
<organism evidence="10 11">
    <name type="scientific">Gemelliphila palaticanis</name>
    <dbReference type="NCBI Taxonomy" id="81950"/>
    <lineage>
        <taxon>Bacteria</taxon>
        <taxon>Bacillati</taxon>
        <taxon>Bacillota</taxon>
        <taxon>Bacilli</taxon>
        <taxon>Bacillales</taxon>
        <taxon>Gemellaceae</taxon>
        <taxon>Gemelliphila</taxon>
    </lineage>
</organism>
<dbReference type="EMBL" id="JACBYF010000016">
    <property type="protein sequence ID" value="NYS47901.1"/>
    <property type="molecule type" value="Genomic_DNA"/>
</dbReference>
<accession>A0ABX2SZT8</accession>
<evidence type="ECO:0000256" key="4">
    <source>
        <dbReference type="ARBA" id="ARBA00022692"/>
    </source>
</evidence>
<dbReference type="Gene3D" id="2.30.30.60">
    <property type="match status" value="1"/>
</dbReference>
<dbReference type="InterPro" id="IPR010920">
    <property type="entry name" value="LSM_dom_sf"/>
</dbReference>
<dbReference type="InterPro" id="IPR023408">
    <property type="entry name" value="MscS_beta-dom_sf"/>
</dbReference>
<proteinExistence type="inferred from homology"/>
<comment type="caution">
    <text evidence="10">The sequence shown here is derived from an EMBL/GenBank/DDBJ whole genome shotgun (WGS) entry which is preliminary data.</text>
</comment>
<evidence type="ECO:0000313" key="11">
    <source>
        <dbReference type="Proteomes" id="UP000531840"/>
    </source>
</evidence>
<evidence type="ECO:0000256" key="7">
    <source>
        <dbReference type="SAM" id="Phobius"/>
    </source>
</evidence>
<name>A0ABX2SZT8_9BACL</name>
<protein>
    <submittedName>
        <fullName evidence="10">Mechanosensitive ion channel</fullName>
    </submittedName>
</protein>
<evidence type="ECO:0000256" key="1">
    <source>
        <dbReference type="ARBA" id="ARBA00004651"/>
    </source>
</evidence>
<evidence type="ECO:0000256" key="5">
    <source>
        <dbReference type="ARBA" id="ARBA00022989"/>
    </source>
</evidence>
<dbReference type="InterPro" id="IPR006685">
    <property type="entry name" value="MscS_channel_2nd"/>
</dbReference>
<dbReference type="InterPro" id="IPR045276">
    <property type="entry name" value="YbiO_bact"/>
</dbReference>
<sequence>MYILLEKFKSTFLNNQFYELAIDKISSVLIIIFIGYLVKKILLFIVDYISRTSLKANKKLGLSTNDKRSDTVRKLIKSVVKYSIYFIIFIEILSIFGVNTTGILASAGLVSVAVGFGAQSLVKDIITGFFLILEGQFDVGDYVKINNQSAFIAEGTVITLGLRSTKILSDSGEIFFVPNSSINQVINYSKMYNLAKVEVVMSIEESYNELENNILTTLSKLSNESSYNSLFYKEDKLKVSNIIEITQNSIKVEISVKTKLGQKVIIENMLKKDIYNEFKERLIS</sequence>
<gene>
    <name evidence="10" type="ORF">HZY85_06830</name>
</gene>
<evidence type="ECO:0000259" key="8">
    <source>
        <dbReference type="Pfam" id="PF00924"/>
    </source>
</evidence>
<keyword evidence="3" id="KW-1003">Cell membrane</keyword>
<dbReference type="PANTHER" id="PTHR30460">
    <property type="entry name" value="MODERATE CONDUCTANCE MECHANOSENSITIVE CHANNEL YBIO"/>
    <property type="match status" value="1"/>
</dbReference>
<dbReference type="Proteomes" id="UP000531840">
    <property type="component" value="Unassembled WGS sequence"/>
</dbReference>
<evidence type="ECO:0000313" key="10">
    <source>
        <dbReference type="EMBL" id="NYS47901.1"/>
    </source>
</evidence>
<reference evidence="10 11" key="1">
    <citation type="submission" date="2020-07" db="EMBL/GenBank/DDBJ databases">
        <title>MOT database genomes.</title>
        <authorList>
            <person name="Joseph S."/>
            <person name="Aduse-Opoku J."/>
            <person name="Hashim A."/>
            <person name="Wade W."/>
            <person name="Curtis M."/>
        </authorList>
    </citation>
    <scope>NUCLEOTIDE SEQUENCE [LARGE SCALE GENOMIC DNA]</scope>
    <source>
        <strain evidence="10 11">CIP 106318</strain>
    </source>
</reference>
<evidence type="ECO:0000256" key="2">
    <source>
        <dbReference type="ARBA" id="ARBA00008017"/>
    </source>
</evidence>
<keyword evidence="5 7" id="KW-1133">Transmembrane helix</keyword>
<dbReference type="Pfam" id="PF21088">
    <property type="entry name" value="MS_channel_1st"/>
    <property type="match status" value="1"/>
</dbReference>
<keyword evidence="4 7" id="KW-0812">Transmembrane</keyword>
<keyword evidence="11" id="KW-1185">Reference proteome</keyword>
<evidence type="ECO:0000259" key="9">
    <source>
        <dbReference type="Pfam" id="PF21088"/>
    </source>
</evidence>
<comment type="subcellular location">
    <subcellularLocation>
        <location evidence="1">Cell membrane</location>
        <topology evidence="1">Multi-pass membrane protein</topology>
    </subcellularLocation>
</comment>
<dbReference type="PANTHER" id="PTHR30460:SF0">
    <property type="entry name" value="MODERATE CONDUCTANCE MECHANOSENSITIVE CHANNEL YBIO"/>
    <property type="match status" value="1"/>
</dbReference>
<dbReference type="InterPro" id="IPR011014">
    <property type="entry name" value="MscS_channel_TM-2"/>
</dbReference>